<protein>
    <submittedName>
        <fullName evidence="2">Uncharacterized protein</fullName>
    </submittedName>
</protein>
<dbReference type="EMBL" id="KB644411">
    <property type="protein sequence ID" value="EPS29266.1"/>
    <property type="molecule type" value="Genomic_DNA"/>
</dbReference>
<dbReference type="HOGENOM" id="CLU_2441565_0_0_1"/>
<dbReference type="AlphaFoldDB" id="S7ZKR2"/>
<dbReference type="Proteomes" id="UP000019376">
    <property type="component" value="Unassembled WGS sequence"/>
</dbReference>
<evidence type="ECO:0000313" key="2">
    <source>
        <dbReference type="EMBL" id="EPS29266.1"/>
    </source>
</evidence>
<name>S7ZKR2_PENO1</name>
<evidence type="ECO:0000313" key="3">
    <source>
        <dbReference type="Proteomes" id="UP000019376"/>
    </source>
</evidence>
<reference evidence="2 3" key="1">
    <citation type="journal article" date="2013" name="PLoS ONE">
        <title>Genomic and secretomic analyses reveal unique features of the lignocellulolytic enzyme system of Penicillium decumbens.</title>
        <authorList>
            <person name="Liu G."/>
            <person name="Zhang L."/>
            <person name="Wei X."/>
            <person name="Zou G."/>
            <person name="Qin Y."/>
            <person name="Ma L."/>
            <person name="Li J."/>
            <person name="Zheng H."/>
            <person name="Wang S."/>
            <person name="Wang C."/>
            <person name="Xun L."/>
            <person name="Zhao G.-P."/>
            <person name="Zhou Z."/>
            <person name="Qu Y."/>
        </authorList>
    </citation>
    <scope>NUCLEOTIDE SEQUENCE [LARGE SCALE GENOMIC DNA]</scope>
    <source>
        <strain evidence="3">114-2 / CGMCC 5302</strain>
    </source>
</reference>
<accession>S7ZKR2</accession>
<proteinExistence type="predicted"/>
<organism evidence="2 3">
    <name type="scientific">Penicillium oxalicum (strain 114-2 / CGMCC 5302)</name>
    <name type="common">Penicillium decumbens</name>
    <dbReference type="NCBI Taxonomy" id="933388"/>
    <lineage>
        <taxon>Eukaryota</taxon>
        <taxon>Fungi</taxon>
        <taxon>Dikarya</taxon>
        <taxon>Ascomycota</taxon>
        <taxon>Pezizomycotina</taxon>
        <taxon>Eurotiomycetes</taxon>
        <taxon>Eurotiomycetidae</taxon>
        <taxon>Eurotiales</taxon>
        <taxon>Aspergillaceae</taxon>
        <taxon>Penicillium</taxon>
    </lineage>
</organism>
<evidence type="ECO:0000256" key="1">
    <source>
        <dbReference type="SAM" id="MobiDB-lite"/>
    </source>
</evidence>
<keyword evidence="3" id="KW-1185">Reference proteome</keyword>
<gene>
    <name evidence="2" type="ORF">PDE_04215</name>
</gene>
<feature type="region of interest" description="Disordered" evidence="1">
    <location>
        <begin position="38"/>
        <end position="90"/>
    </location>
</feature>
<sequence>MAKRYISTVGVLTIPFHCTKVITVFSVDSDSSRINTLPCGGQFGNSATGPAEQTPPVPTEQLPALTGAMEASRHENTGQSEHMTETAPPP</sequence>